<proteinExistence type="predicted"/>
<protein>
    <submittedName>
        <fullName evidence="1">Fimbrial protein</fullName>
    </submittedName>
</protein>
<dbReference type="EMBL" id="PYKC01000139">
    <property type="protein sequence ID" value="TGC65309.1"/>
    <property type="molecule type" value="Genomic_DNA"/>
</dbReference>
<dbReference type="AlphaFoldDB" id="A0A659P5C4"/>
<name>A0A659P5C4_SALET</name>
<comment type="caution">
    <text evidence="1">The sequence shown here is derived from an EMBL/GenBank/DDBJ whole genome shotgun (WGS) entry which is preliminary data.</text>
</comment>
<evidence type="ECO:0000313" key="1">
    <source>
        <dbReference type="EMBL" id="TGC65309.1"/>
    </source>
</evidence>
<organism evidence="1 2">
    <name type="scientific">Salmonella enterica subsp. enterica serovar Wilhelmsburg</name>
    <dbReference type="NCBI Taxonomy" id="1960126"/>
    <lineage>
        <taxon>Bacteria</taxon>
        <taxon>Pseudomonadati</taxon>
        <taxon>Pseudomonadota</taxon>
        <taxon>Gammaproteobacteria</taxon>
        <taxon>Enterobacterales</taxon>
        <taxon>Enterobacteriaceae</taxon>
        <taxon>Salmonella</taxon>
    </lineage>
</organism>
<dbReference type="SUPFAM" id="SSF49401">
    <property type="entry name" value="Bacterial adhesins"/>
    <property type="match status" value="1"/>
</dbReference>
<dbReference type="InterPro" id="IPR008966">
    <property type="entry name" value="Adhesion_dom_sf"/>
</dbReference>
<evidence type="ECO:0000313" key="2">
    <source>
        <dbReference type="Proteomes" id="UP000297538"/>
    </source>
</evidence>
<dbReference type="Proteomes" id="UP000297538">
    <property type="component" value="Unassembled WGS sequence"/>
</dbReference>
<gene>
    <name evidence="1" type="ORF">C9F00_21570</name>
</gene>
<accession>A0A659P5C4</accession>
<sequence length="57" mass="6069">DTHPGVPEGIHTDSGAVFTLVTGKNTLSLNAWVQRLPGEDLIPGRFSASALATFEYL</sequence>
<feature type="non-terminal residue" evidence="1">
    <location>
        <position position="1"/>
    </location>
</feature>
<reference evidence="1 2" key="1">
    <citation type="submission" date="2018-03" db="EMBL/GenBank/DDBJ databases">
        <title>Non-Typhoidal Salmonella genome sequencing and assembly.</title>
        <authorList>
            <person name="Matchawe C."/>
        </authorList>
    </citation>
    <scope>NUCLEOTIDE SEQUENCE [LARGE SCALE GENOMIC DNA]</scope>
    <source>
        <strain evidence="1 2">34ev</strain>
    </source>
</reference>